<sequence length="231" mass="24692">MSFILLTLLIAVFHNTQGYPTGPPTAACVSMNPAGHIGAISTSVGFALTTPSTTFTAGSTIQVTLSGLGSFRGLFLQVRESSSPNVGVGRWDLTGKNGYKHIDCFGDRTTTVGHNSNQDKPPNEVFSWTAPSECTPGSTFTIRATVVQQFAIYQENVRRVLTCVEPVGPTPPAPPLPTLPPTTPPLPVISTQPDGCQFFQLTNIEGLTNDFESSFGSWKNSGSPGRIWQFN</sequence>
<accession>H2XMQ0</accession>
<evidence type="ECO:0000259" key="2">
    <source>
        <dbReference type="PROSITE" id="PS51019"/>
    </source>
</evidence>
<reference evidence="3" key="2">
    <citation type="journal article" date="2008" name="Genome Biol.">
        <title>Improved genome assembly and evidence-based global gene model set for the chordate Ciona intestinalis: new insight into intron and operon populations.</title>
        <authorList>
            <person name="Satou Y."/>
            <person name="Mineta K."/>
            <person name="Ogasawara M."/>
            <person name="Sasakura Y."/>
            <person name="Shoguchi E."/>
            <person name="Ueno K."/>
            <person name="Yamada L."/>
            <person name="Matsumoto J."/>
            <person name="Wasserscheid J."/>
            <person name="Dewar K."/>
            <person name="Wiley G.B."/>
            <person name="Macmil S.L."/>
            <person name="Roe B.A."/>
            <person name="Zeller R.W."/>
            <person name="Hastings K.E."/>
            <person name="Lemaire P."/>
            <person name="Lindquist E."/>
            <person name="Endo T."/>
            <person name="Hotta K."/>
            <person name="Inaba K."/>
        </authorList>
    </citation>
    <scope>NUCLEOTIDE SEQUENCE [LARGE SCALE GENOMIC DNA]</scope>
    <source>
        <strain evidence="3">wild type</strain>
    </source>
</reference>
<reference evidence="4" key="1">
    <citation type="journal article" date="2002" name="Science">
        <title>The draft genome of Ciona intestinalis: insights into chordate and vertebrate origins.</title>
        <authorList>
            <person name="Dehal P."/>
            <person name="Satou Y."/>
            <person name="Campbell R.K."/>
            <person name="Chapman J."/>
            <person name="Degnan B."/>
            <person name="De Tomaso A."/>
            <person name="Davidson B."/>
            <person name="Di Gregorio A."/>
            <person name="Gelpke M."/>
            <person name="Goodstein D.M."/>
            <person name="Harafuji N."/>
            <person name="Hastings K.E."/>
            <person name="Ho I."/>
            <person name="Hotta K."/>
            <person name="Huang W."/>
            <person name="Kawashima T."/>
            <person name="Lemaire P."/>
            <person name="Martinez D."/>
            <person name="Meinertzhagen I.A."/>
            <person name="Necula S."/>
            <person name="Nonaka M."/>
            <person name="Putnam N."/>
            <person name="Rash S."/>
            <person name="Saiga H."/>
            <person name="Satake M."/>
            <person name="Terry A."/>
            <person name="Yamada L."/>
            <person name="Wang H.G."/>
            <person name="Awazu S."/>
            <person name="Azumi K."/>
            <person name="Boore J."/>
            <person name="Branno M."/>
            <person name="Chin-Bow S."/>
            <person name="DeSantis R."/>
            <person name="Doyle S."/>
            <person name="Francino P."/>
            <person name="Keys D.N."/>
            <person name="Haga S."/>
            <person name="Hayashi H."/>
            <person name="Hino K."/>
            <person name="Imai K.S."/>
            <person name="Inaba K."/>
            <person name="Kano S."/>
            <person name="Kobayashi K."/>
            <person name="Kobayashi M."/>
            <person name="Lee B.I."/>
            <person name="Makabe K.W."/>
            <person name="Manohar C."/>
            <person name="Matassi G."/>
            <person name="Medina M."/>
            <person name="Mochizuki Y."/>
            <person name="Mount S."/>
            <person name="Morishita T."/>
            <person name="Miura S."/>
            <person name="Nakayama A."/>
            <person name="Nishizaka S."/>
            <person name="Nomoto H."/>
            <person name="Ohta F."/>
            <person name="Oishi K."/>
            <person name="Rigoutsos I."/>
            <person name="Sano M."/>
            <person name="Sasaki A."/>
            <person name="Sasakura Y."/>
            <person name="Shoguchi E."/>
            <person name="Shin-i T."/>
            <person name="Spagnuolo A."/>
            <person name="Stainier D."/>
            <person name="Suzuki M.M."/>
            <person name="Tassy O."/>
            <person name="Takatori N."/>
            <person name="Tokuoka M."/>
            <person name="Yagi K."/>
            <person name="Yoshizaki F."/>
            <person name="Wada S."/>
            <person name="Zhang C."/>
            <person name="Hyatt P.D."/>
            <person name="Larimer F."/>
            <person name="Detter C."/>
            <person name="Doggett N."/>
            <person name="Glavina T."/>
            <person name="Hawkins T."/>
            <person name="Richardson P."/>
            <person name="Lucas S."/>
            <person name="Kohara Y."/>
            <person name="Levine M."/>
            <person name="Satoh N."/>
            <person name="Rokhsar D.S."/>
        </authorList>
    </citation>
    <scope>NUCLEOTIDE SEQUENCE [LARGE SCALE GENOMIC DNA]</scope>
</reference>
<dbReference type="Pfam" id="PF02014">
    <property type="entry name" value="Reeler"/>
    <property type="match status" value="1"/>
</dbReference>
<dbReference type="InterPro" id="IPR051237">
    <property type="entry name" value="Ferric-chelate_Red/DefProt"/>
</dbReference>
<dbReference type="AlphaFoldDB" id="H2XMQ0"/>
<dbReference type="Ensembl" id="ENSCINT00000030364.1">
    <property type="protein sequence ID" value="ENSCINP00000030933.1"/>
    <property type="gene ID" value="ENSCING00000022371.1"/>
</dbReference>
<feature type="signal peptide" evidence="1">
    <location>
        <begin position="1"/>
        <end position="18"/>
    </location>
</feature>
<organism evidence="3 4">
    <name type="scientific">Ciona intestinalis</name>
    <name type="common">Transparent sea squirt</name>
    <name type="synonym">Ascidia intestinalis</name>
    <dbReference type="NCBI Taxonomy" id="7719"/>
    <lineage>
        <taxon>Eukaryota</taxon>
        <taxon>Metazoa</taxon>
        <taxon>Chordata</taxon>
        <taxon>Tunicata</taxon>
        <taxon>Ascidiacea</taxon>
        <taxon>Phlebobranchia</taxon>
        <taxon>Cionidae</taxon>
        <taxon>Ciona</taxon>
    </lineage>
</organism>
<dbReference type="InterPro" id="IPR002861">
    <property type="entry name" value="Reeler_dom"/>
</dbReference>
<proteinExistence type="predicted"/>
<reference evidence="3" key="3">
    <citation type="submission" date="2025-08" db="UniProtKB">
        <authorList>
            <consortium name="Ensembl"/>
        </authorList>
    </citation>
    <scope>IDENTIFICATION</scope>
</reference>
<dbReference type="GeneTree" id="ENSGT00680000101059"/>
<keyword evidence="4" id="KW-1185">Reference proteome</keyword>
<protein>
    <recommendedName>
        <fullName evidence="2">Reelin domain-containing protein</fullName>
    </recommendedName>
</protein>
<dbReference type="EMBL" id="EAAA01001903">
    <property type="status" value="NOT_ANNOTATED_CDS"/>
    <property type="molecule type" value="Genomic_DNA"/>
</dbReference>
<dbReference type="HOGENOM" id="CLU_1202190_0_0_1"/>
<evidence type="ECO:0000313" key="4">
    <source>
        <dbReference type="Proteomes" id="UP000008144"/>
    </source>
</evidence>
<dbReference type="GO" id="GO:0016020">
    <property type="term" value="C:membrane"/>
    <property type="evidence" value="ECO:0000318"/>
    <property type="project" value="GO_Central"/>
</dbReference>
<dbReference type="STRING" id="7719.ENSCINP00000030933"/>
<dbReference type="Gene3D" id="2.60.40.4060">
    <property type="entry name" value="Reeler domain"/>
    <property type="match status" value="1"/>
</dbReference>
<feature type="domain" description="Reelin" evidence="2">
    <location>
        <begin position="5"/>
        <end position="175"/>
    </location>
</feature>
<dbReference type="PROSITE" id="PS51019">
    <property type="entry name" value="REELIN"/>
    <property type="match status" value="1"/>
</dbReference>
<dbReference type="CDD" id="cd08544">
    <property type="entry name" value="Reeler"/>
    <property type="match status" value="1"/>
</dbReference>
<dbReference type="InterPro" id="IPR042307">
    <property type="entry name" value="Reeler_sf"/>
</dbReference>
<dbReference type="Proteomes" id="UP000008144">
    <property type="component" value="Chromosome 4"/>
</dbReference>
<name>H2XMQ0_CIOIN</name>
<dbReference type="PANTHER" id="PTHR45828:SF36">
    <property type="entry name" value="REELIN DOMAIN-CONTAINING PROTEIN"/>
    <property type="match status" value="1"/>
</dbReference>
<evidence type="ECO:0000256" key="1">
    <source>
        <dbReference type="SAM" id="SignalP"/>
    </source>
</evidence>
<dbReference type="PANTHER" id="PTHR45828">
    <property type="entry name" value="CYTOCHROME B561/FERRIC REDUCTASE TRANSMEMBRANE"/>
    <property type="match status" value="1"/>
</dbReference>
<reference evidence="3" key="4">
    <citation type="submission" date="2025-09" db="UniProtKB">
        <authorList>
            <consortium name="Ensembl"/>
        </authorList>
    </citation>
    <scope>IDENTIFICATION</scope>
</reference>
<keyword evidence="1" id="KW-0732">Signal</keyword>
<evidence type="ECO:0000313" key="3">
    <source>
        <dbReference type="Ensembl" id="ENSCINP00000030933.1"/>
    </source>
</evidence>
<dbReference type="InParanoid" id="H2XMQ0"/>
<feature type="chain" id="PRO_5003577661" description="Reelin domain-containing protein" evidence="1">
    <location>
        <begin position="19"/>
        <end position="231"/>
    </location>
</feature>